<dbReference type="SMART" id="SM01197">
    <property type="entry name" value="FANCL_C"/>
    <property type="match status" value="1"/>
</dbReference>
<dbReference type="CDD" id="cd16461">
    <property type="entry name" value="RING-H2_EL5-like"/>
    <property type="match status" value="1"/>
</dbReference>
<evidence type="ECO:0000256" key="9">
    <source>
        <dbReference type="ARBA" id="ARBA00023136"/>
    </source>
</evidence>
<dbReference type="PANTHER" id="PTHR46905">
    <property type="entry name" value="RING-H2 FINGER PROTEIN ATL78"/>
    <property type="match status" value="1"/>
</dbReference>
<evidence type="ECO:0000256" key="4">
    <source>
        <dbReference type="ARBA" id="ARBA00022679"/>
    </source>
</evidence>
<dbReference type="EC" id="2.3.2.27" evidence="3"/>
<evidence type="ECO:0000256" key="8">
    <source>
        <dbReference type="ARBA" id="ARBA00022989"/>
    </source>
</evidence>
<evidence type="ECO:0000256" key="6">
    <source>
        <dbReference type="ARBA" id="ARBA00022723"/>
    </source>
</evidence>
<dbReference type="PROSITE" id="PS50089">
    <property type="entry name" value="ZF_RING_2"/>
    <property type="match status" value="1"/>
</dbReference>
<evidence type="ECO:0000256" key="2">
    <source>
        <dbReference type="ARBA" id="ARBA00004167"/>
    </source>
</evidence>
<keyword evidence="5 12" id="KW-0812">Transmembrane</keyword>
<dbReference type="SUPFAM" id="SSF57850">
    <property type="entry name" value="RING/U-box"/>
    <property type="match status" value="1"/>
</dbReference>
<dbReference type="PANTHER" id="PTHR46905:SF21">
    <property type="entry name" value="RING-TYPE E3 UBIQUITIN TRANSFERASE"/>
    <property type="match status" value="1"/>
</dbReference>
<proteinExistence type="inferred from homology"/>
<dbReference type="Proteomes" id="UP001291926">
    <property type="component" value="Unassembled WGS sequence"/>
</dbReference>
<dbReference type="Pfam" id="PF13639">
    <property type="entry name" value="zf-RING_2"/>
    <property type="match status" value="1"/>
</dbReference>
<feature type="transmembrane region" description="Helical" evidence="12">
    <location>
        <begin position="39"/>
        <end position="60"/>
    </location>
</feature>
<comment type="caution">
    <text evidence="14">The sequence shown here is derived from an EMBL/GenBank/DDBJ whole genome shotgun (WGS) entry which is preliminary data.</text>
</comment>
<evidence type="ECO:0000256" key="12">
    <source>
        <dbReference type="SAM" id="Phobius"/>
    </source>
</evidence>
<feature type="domain" description="RING-type" evidence="13">
    <location>
        <begin position="102"/>
        <end position="144"/>
    </location>
</feature>
<evidence type="ECO:0000256" key="3">
    <source>
        <dbReference type="ARBA" id="ARBA00012483"/>
    </source>
</evidence>
<gene>
    <name evidence="14" type="ORF">RD792_013868</name>
</gene>
<evidence type="ECO:0000256" key="1">
    <source>
        <dbReference type="ARBA" id="ARBA00000900"/>
    </source>
</evidence>
<dbReference type="Gene3D" id="3.30.40.10">
    <property type="entry name" value="Zinc/RING finger domain, C3HC4 (zinc finger)"/>
    <property type="match status" value="1"/>
</dbReference>
<evidence type="ECO:0000256" key="10">
    <source>
        <dbReference type="ARBA" id="ARBA00024209"/>
    </source>
</evidence>
<comment type="catalytic activity">
    <reaction evidence="1">
        <text>S-ubiquitinyl-[E2 ubiquitin-conjugating enzyme]-L-cysteine + [acceptor protein]-L-lysine = [E2 ubiquitin-conjugating enzyme]-L-cysteine + N(6)-ubiquitinyl-[acceptor protein]-L-lysine.</text>
        <dbReference type="EC" id="2.3.2.27"/>
    </reaction>
</comment>
<keyword evidence="11" id="KW-0863">Zinc-finger</keyword>
<keyword evidence="15" id="KW-1185">Reference proteome</keyword>
<keyword evidence="9 12" id="KW-0472">Membrane</keyword>
<dbReference type="InterPro" id="IPR044602">
    <property type="entry name" value="ATL10/ATL72-79-like"/>
</dbReference>
<evidence type="ECO:0000256" key="7">
    <source>
        <dbReference type="ARBA" id="ARBA00022833"/>
    </source>
</evidence>
<dbReference type="SMART" id="SM00184">
    <property type="entry name" value="RING"/>
    <property type="match status" value="1"/>
</dbReference>
<evidence type="ECO:0000256" key="11">
    <source>
        <dbReference type="PROSITE-ProRule" id="PRU00175"/>
    </source>
</evidence>
<dbReference type="EMBL" id="JAYDYQ010002687">
    <property type="protein sequence ID" value="KAK4478399.1"/>
    <property type="molecule type" value="Genomic_DNA"/>
</dbReference>
<evidence type="ECO:0000313" key="14">
    <source>
        <dbReference type="EMBL" id="KAK4478399.1"/>
    </source>
</evidence>
<dbReference type="InterPro" id="IPR013083">
    <property type="entry name" value="Znf_RING/FYVE/PHD"/>
</dbReference>
<evidence type="ECO:0000313" key="15">
    <source>
        <dbReference type="Proteomes" id="UP001291926"/>
    </source>
</evidence>
<evidence type="ECO:0000256" key="5">
    <source>
        <dbReference type="ARBA" id="ARBA00022692"/>
    </source>
</evidence>
<sequence>MAIPHRRLLQTGSSGDLLLNRTGSGDSYGSNTSEFDNNMVIILAVLLCALIFALGLNTIFRCGLQYVNRSRPAAVPGLKKRGLSQLPETVYGRGPDNSTTECPICLGEFVDGERVRVLPKCSHGFHVGCIDTWLRSHASCPNCRVSLLDPPAACS</sequence>
<dbReference type="InterPro" id="IPR001841">
    <property type="entry name" value="Znf_RING"/>
</dbReference>
<accession>A0ABR0CMR2</accession>
<comment type="subcellular location">
    <subcellularLocation>
        <location evidence="2">Membrane</location>
        <topology evidence="2">Single-pass membrane protein</topology>
    </subcellularLocation>
</comment>
<keyword evidence="8 12" id="KW-1133">Transmembrane helix</keyword>
<protein>
    <recommendedName>
        <fullName evidence="3">RING-type E3 ubiquitin transferase</fullName>
        <ecNumber evidence="3">2.3.2.27</ecNumber>
    </recommendedName>
</protein>
<keyword evidence="4" id="KW-0808">Transferase</keyword>
<reference evidence="14 15" key="1">
    <citation type="journal article" date="2023" name="bioRxiv">
        <title>Genome report: Whole genome sequence and annotation of Penstemon davidsonii.</title>
        <authorList>
            <person name="Ostevik K.L."/>
            <person name="Alabady M."/>
            <person name="Zhang M."/>
            <person name="Rausher M.D."/>
        </authorList>
    </citation>
    <scope>NUCLEOTIDE SEQUENCE [LARGE SCALE GENOMIC DNA]</scope>
    <source>
        <strain evidence="14">DNT005</strain>
        <tissue evidence="14">Whole leaf</tissue>
    </source>
</reference>
<evidence type="ECO:0000259" key="13">
    <source>
        <dbReference type="PROSITE" id="PS50089"/>
    </source>
</evidence>
<comment type="similarity">
    <text evidence="10">Belongs to the RING-type zinc finger family. ATL subfamily.</text>
</comment>
<name>A0ABR0CMR2_9LAMI</name>
<organism evidence="14 15">
    <name type="scientific">Penstemon davidsonii</name>
    <dbReference type="NCBI Taxonomy" id="160366"/>
    <lineage>
        <taxon>Eukaryota</taxon>
        <taxon>Viridiplantae</taxon>
        <taxon>Streptophyta</taxon>
        <taxon>Embryophyta</taxon>
        <taxon>Tracheophyta</taxon>
        <taxon>Spermatophyta</taxon>
        <taxon>Magnoliopsida</taxon>
        <taxon>eudicotyledons</taxon>
        <taxon>Gunneridae</taxon>
        <taxon>Pentapetalae</taxon>
        <taxon>asterids</taxon>
        <taxon>lamiids</taxon>
        <taxon>Lamiales</taxon>
        <taxon>Plantaginaceae</taxon>
        <taxon>Cheloneae</taxon>
        <taxon>Penstemon</taxon>
    </lineage>
</organism>
<keyword evidence="7" id="KW-0862">Zinc</keyword>
<keyword evidence="6" id="KW-0479">Metal-binding</keyword>